<dbReference type="STRING" id="290054.SAMN02745114_00756"/>
<dbReference type="PROSITE" id="PS51671">
    <property type="entry name" value="ACT"/>
    <property type="match status" value="1"/>
</dbReference>
<dbReference type="InterPro" id="IPR002912">
    <property type="entry name" value="ACT_dom"/>
</dbReference>
<dbReference type="AlphaFoldDB" id="A0A1T4L541"/>
<dbReference type="OrthoDB" id="9788773at2"/>
<accession>A0A1T4L541</accession>
<dbReference type="Proteomes" id="UP000190657">
    <property type="component" value="Unassembled WGS sequence"/>
</dbReference>
<evidence type="ECO:0000313" key="2">
    <source>
        <dbReference type="EMBL" id="SJZ49620.1"/>
    </source>
</evidence>
<organism evidence="2 3">
    <name type="scientific">Eubacterium coprostanoligenes</name>
    <dbReference type="NCBI Taxonomy" id="290054"/>
    <lineage>
        <taxon>Bacteria</taxon>
        <taxon>Bacillati</taxon>
        <taxon>Bacillota</taxon>
        <taxon>Clostridia</taxon>
        <taxon>Eubacteriales</taxon>
        <taxon>Eubacteriaceae</taxon>
        <taxon>Eubacterium</taxon>
    </lineage>
</organism>
<sequence length="142" mass="15214">MGKVNYLLVDMSVLPEVYVKVIEAKGYLQSGEAANASQAAKMAGISRSAYYKYKDKIFEYSEQGDDVTTINAKLQDNAGVLSSVMNELYLAGANILAVNQSIPVNNIADVSITVSFAQSGHMTDEVLEKIKSVGGVKSAELV</sequence>
<keyword evidence="3" id="KW-1185">Reference proteome</keyword>
<reference evidence="2 3" key="1">
    <citation type="submission" date="2017-02" db="EMBL/GenBank/DDBJ databases">
        <authorList>
            <person name="Peterson S.W."/>
        </authorList>
    </citation>
    <scope>NUCLEOTIDE SEQUENCE [LARGE SCALE GENOMIC DNA]</scope>
    <source>
        <strain evidence="2 3">ATCC 51222</strain>
    </source>
</reference>
<name>A0A1T4L541_9FIRM</name>
<dbReference type="NCBIfam" id="NF003361">
    <property type="entry name" value="PRK04435.1"/>
    <property type="match status" value="1"/>
</dbReference>
<evidence type="ECO:0000313" key="3">
    <source>
        <dbReference type="Proteomes" id="UP000190657"/>
    </source>
</evidence>
<dbReference type="Pfam" id="PF13291">
    <property type="entry name" value="ACT_4"/>
    <property type="match status" value="1"/>
</dbReference>
<dbReference type="InterPro" id="IPR008310">
    <property type="entry name" value="UPF0735_ACT_dom-cont"/>
</dbReference>
<dbReference type="EMBL" id="FUWW01000006">
    <property type="protein sequence ID" value="SJZ49620.1"/>
    <property type="molecule type" value="Genomic_DNA"/>
</dbReference>
<proteinExistence type="predicted"/>
<gene>
    <name evidence="2" type="ORF">SAMN02745114_00756</name>
</gene>
<protein>
    <submittedName>
        <fullName evidence="2">Chorismate mutase</fullName>
    </submittedName>
</protein>
<evidence type="ECO:0000259" key="1">
    <source>
        <dbReference type="PROSITE" id="PS51671"/>
    </source>
</evidence>
<dbReference type="RefSeq" id="WP_078768242.1">
    <property type="nucleotide sequence ID" value="NZ_FUWW01000006.1"/>
</dbReference>
<feature type="domain" description="ACT" evidence="1">
    <location>
        <begin position="69"/>
        <end position="142"/>
    </location>
</feature>
<dbReference type="Gene3D" id="3.30.70.260">
    <property type="match status" value="1"/>
</dbReference>
<dbReference type="SUPFAM" id="SSF55021">
    <property type="entry name" value="ACT-like"/>
    <property type="match status" value="1"/>
</dbReference>
<dbReference type="InterPro" id="IPR045865">
    <property type="entry name" value="ACT-like_dom_sf"/>
</dbReference>
<dbReference type="PIRSF" id="PIRSF025624">
    <property type="entry name" value="ACT_PheB"/>
    <property type="match status" value="1"/>
</dbReference>